<evidence type="ECO:0000313" key="2">
    <source>
        <dbReference type="EMBL" id="CAA0091324.1"/>
    </source>
</evidence>
<evidence type="ECO:0000259" key="1">
    <source>
        <dbReference type="Pfam" id="PF12973"/>
    </source>
</evidence>
<name>A0A5S9NM02_9GAMM</name>
<gene>
    <name evidence="2" type="primary">chrR</name>
    <name evidence="2" type="ORF">IHBHHGIJ_02137</name>
    <name evidence="3" type="ORF">KFEGEMFD_01739</name>
</gene>
<proteinExistence type="predicted"/>
<dbReference type="EMBL" id="CACSIK010000001">
    <property type="protein sequence ID" value="CAA0091324.1"/>
    <property type="molecule type" value="Genomic_DNA"/>
</dbReference>
<dbReference type="InterPro" id="IPR041916">
    <property type="entry name" value="Anti_sigma_zinc_sf"/>
</dbReference>
<dbReference type="SUPFAM" id="SSF51182">
    <property type="entry name" value="RmlC-like cupins"/>
    <property type="match status" value="1"/>
</dbReference>
<reference evidence="4 5" key="1">
    <citation type="submission" date="2019-11" db="EMBL/GenBank/DDBJ databases">
        <authorList>
            <person name="Holert J."/>
        </authorList>
    </citation>
    <scope>NUCLEOTIDE SEQUENCE [LARGE SCALE GENOMIC DNA]</scope>
    <source>
        <strain evidence="3">BC3_2A</strain>
        <strain evidence="2">SB11_1A</strain>
    </source>
</reference>
<dbReference type="OrthoDB" id="2988517at2"/>
<dbReference type="Proteomes" id="UP000435877">
    <property type="component" value="Unassembled WGS sequence"/>
</dbReference>
<dbReference type="InterPro" id="IPR012807">
    <property type="entry name" value="Anti-sigma_ChrR"/>
</dbReference>
<sequence length="224" mass="24062">MSGIEHHPNEETLLSYSAGSLPAALALVVGSHLEFCAECRAKVREGESLGGELMSAMAPQALSERARLNVLQQLEVQSAPIATQAVGRVEVVGDNSQGQMPSLLRKMLNESDFDKLPWKKTIAPGLKQVVIDCGEGNARLLRIAAGQRMPVHSHRRSELTMILSGGYSDKLGQFNAGDVADLDGSVEHQPIADDDMDCICLAGMDAPLVFKGWLAKLVQPFVGM</sequence>
<dbReference type="Gene3D" id="2.60.120.10">
    <property type="entry name" value="Jelly Rolls"/>
    <property type="match status" value="1"/>
</dbReference>
<dbReference type="InterPro" id="IPR014710">
    <property type="entry name" value="RmlC-like_jellyroll"/>
</dbReference>
<protein>
    <submittedName>
        <fullName evidence="2">Anti-sigma-E factor ChrR</fullName>
    </submittedName>
</protein>
<evidence type="ECO:0000313" key="4">
    <source>
        <dbReference type="Proteomes" id="UP000435877"/>
    </source>
</evidence>
<dbReference type="InterPro" id="IPR011051">
    <property type="entry name" value="RmlC_Cupin_sf"/>
</dbReference>
<evidence type="ECO:0000313" key="3">
    <source>
        <dbReference type="EMBL" id="CAA0098732.1"/>
    </source>
</evidence>
<accession>A0A5S9NM02</accession>
<keyword evidence="4" id="KW-1185">Reference proteome</keyword>
<dbReference type="InterPro" id="IPR025979">
    <property type="entry name" value="ChrR-like_cupin_dom"/>
</dbReference>
<feature type="domain" description="ChrR-like cupin" evidence="1">
    <location>
        <begin position="112"/>
        <end position="201"/>
    </location>
</feature>
<dbReference type="Pfam" id="PF12973">
    <property type="entry name" value="Cupin_7"/>
    <property type="match status" value="1"/>
</dbReference>
<dbReference type="AlphaFoldDB" id="A0A5S9NM02"/>
<dbReference type="RefSeq" id="WP_159268722.1">
    <property type="nucleotide sequence ID" value="NZ_CACSIK010000001.1"/>
</dbReference>
<dbReference type="Proteomes" id="UP000439591">
    <property type="component" value="Unassembled WGS sequence"/>
</dbReference>
<evidence type="ECO:0000313" key="5">
    <source>
        <dbReference type="Proteomes" id="UP000439591"/>
    </source>
</evidence>
<dbReference type="EMBL" id="CACSIM010000002">
    <property type="protein sequence ID" value="CAA0098732.1"/>
    <property type="molecule type" value="Genomic_DNA"/>
</dbReference>
<organism evidence="2 4">
    <name type="scientific">Zhongshania aliphaticivorans</name>
    <dbReference type="NCBI Taxonomy" id="1470434"/>
    <lineage>
        <taxon>Bacteria</taxon>
        <taxon>Pseudomonadati</taxon>
        <taxon>Pseudomonadota</taxon>
        <taxon>Gammaproteobacteria</taxon>
        <taxon>Cellvibrionales</taxon>
        <taxon>Spongiibacteraceae</taxon>
        <taxon>Zhongshania</taxon>
    </lineage>
</organism>
<dbReference type="NCBIfam" id="TIGR02451">
    <property type="entry name" value="anti_sig_ChrR"/>
    <property type="match status" value="1"/>
</dbReference>
<dbReference type="Gene3D" id="1.10.10.1320">
    <property type="entry name" value="Anti-sigma factor, zinc-finger domain"/>
    <property type="match status" value="1"/>
</dbReference>
<dbReference type="CDD" id="cd20301">
    <property type="entry name" value="cupin_ChrR"/>
    <property type="match status" value="1"/>
</dbReference>